<reference evidence="1 2" key="1">
    <citation type="journal article" date="2021" name="Elife">
        <title>Chloroplast acquisition without the gene transfer in kleptoplastic sea slugs, Plakobranchus ocellatus.</title>
        <authorList>
            <person name="Maeda T."/>
            <person name="Takahashi S."/>
            <person name="Yoshida T."/>
            <person name="Shimamura S."/>
            <person name="Takaki Y."/>
            <person name="Nagai Y."/>
            <person name="Toyoda A."/>
            <person name="Suzuki Y."/>
            <person name="Arimoto A."/>
            <person name="Ishii H."/>
            <person name="Satoh N."/>
            <person name="Nishiyama T."/>
            <person name="Hasebe M."/>
            <person name="Maruyama T."/>
            <person name="Minagawa J."/>
            <person name="Obokata J."/>
            <person name="Shigenobu S."/>
        </authorList>
    </citation>
    <scope>NUCLEOTIDE SEQUENCE [LARGE SCALE GENOMIC DNA]</scope>
</reference>
<gene>
    <name evidence="1" type="ORF">PoB_005940700</name>
</gene>
<keyword evidence="2" id="KW-1185">Reference proteome</keyword>
<dbReference type="EMBL" id="BLXT01006697">
    <property type="protein sequence ID" value="GFO32902.1"/>
    <property type="molecule type" value="Genomic_DNA"/>
</dbReference>
<evidence type="ECO:0000313" key="2">
    <source>
        <dbReference type="Proteomes" id="UP000735302"/>
    </source>
</evidence>
<sequence length="92" mass="10007">MCKVDPDPAVYNRAVLCPSGRKKSCTGQSLLKIIATVPGVHSSPGSCVYSRVCSGCAEFFPIVQVNGLISYQTFQRVSTFFPTWTTRNSSLL</sequence>
<dbReference type="AlphaFoldDB" id="A0AAV4CMD5"/>
<evidence type="ECO:0000313" key="1">
    <source>
        <dbReference type="EMBL" id="GFO32902.1"/>
    </source>
</evidence>
<name>A0AAV4CMD5_9GAST</name>
<proteinExistence type="predicted"/>
<dbReference type="Proteomes" id="UP000735302">
    <property type="component" value="Unassembled WGS sequence"/>
</dbReference>
<protein>
    <submittedName>
        <fullName evidence="1">Uncharacterized protein</fullName>
    </submittedName>
</protein>
<accession>A0AAV4CMD5</accession>
<comment type="caution">
    <text evidence="1">The sequence shown here is derived from an EMBL/GenBank/DDBJ whole genome shotgun (WGS) entry which is preliminary data.</text>
</comment>
<organism evidence="1 2">
    <name type="scientific">Plakobranchus ocellatus</name>
    <dbReference type="NCBI Taxonomy" id="259542"/>
    <lineage>
        <taxon>Eukaryota</taxon>
        <taxon>Metazoa</taxon>
        <taxon>Spiralia</taxon>
        <taxon>Lophotrochozoa</taxon>
        <taxon>Mollusca</taxon>
        <taxon>Gastropoda</taxon>
        <taxon>Heterobranchia</taxon>
        <taxon>Euthyneura</taxon>
        <taxon>Panpulmonata</taxon>
        <taxon>Sacoglossa</taxon>
        <taxon>Placobranchoidea</taxon>
        <taxon>Plakobranchidae</taxon>
        <taxon>Plakobranchus</taxon>
    </lineage>
</organism>